<dbReference type="STRING" id="696281.Desru_3148"/>
<dbReference type="AlphaFoldDB" id="F6DUW2"/>
<dbReference type="Gene3D" id="3.40.710.10">
    <property type="entry name" value="DD-peptidase/beta-lactamase superfamily"/>
    <property type="match status" value="1"/>
</dbReference>
<keyword evidence="4" id="KW-0812">Transmembrane</keyword>
<reference evidence="8" key="1">
    <citation type="submission" date="2011-05" db="EMBL/GenBank/DDBJ databases">
        <title>Complete sequence of Desulfotomaculum ruminis DSM 2154.</title>
        <authorList>
            <person name="Lucas S."/>
            <person name="Copeland A."/>
            <person name="Lapidus A."/>
            <person name="Cheng J.-F."/>
            <person name="Goodwin L."/>
            <person name="Pitluck S."/>
            <person name="Lu M."/>
            <person name="Detter J.C."/>
            <person name="Han C."/>
            <person name="Tapia R."/>
            <person name="Land M."/>
            <person name="Hauser L."/>
            <person name="Kyrpides N."/>
            <person name="Ivanova N."/>
            <person name="Mikhailova N."/>
            <person name="Pagani I."/>
            <person name="Stams A.J.M."/>
            <person name="Plugge C.M."/>
            <person name="Muyzer G."/>
            <person name="Kuever J."/>
            <person name="Parshina S.N."/>
            <person name="Ivanova A.E."/>
            <person name="Nazina T.N."/>
            <person name="Brambilla E."/>
            <person name="Spring S."/>
            <person name="Klenk H.-P."/>
            <person name="Woyke T."/>
        </authorList>
    </citation>
    <scope>NUCLEOTIDE SEQUENCE [LARGE SCALE GENOMIC DNA]</scope>
    <source>
        <strain evidence="8">ATCC 23193 / DSM 2154 / NCIB 8452 / DL</strain>
    </source>
</reference>
<dbReference type="EC" id="2.4.1.129" evidence="7"/>
<dbReference type="GO" id="GO:0008658">
    <property type="term" value="F:penicillin binding"/>
    <property type="evidence" value="ECO:0007669"/>
    <property type="project" value="InterPro"/>
</dbReference>
<dbReference type="GO" id="GO:0071555">
    <property type="term" value="P:cell wall organization"/>
    <property type="evidence" value="ECO:0007669"/>
    <property type="project" value="TreeGrafter"/>
</dbReference>
<organism evidence="7 8">
    <name type="scientific">Desulforamulus ruminis (strain ATCC 23193 / DSM 2154 / NCIMB 8452 / DL)</name>
    <name type="common">Desulfotomaculum ruminis</name>
    <dbReference type="NCBI Taxonomy" id="696281"/>
    <lineage>
        <taxon>Bacteria</taxon>
        <taxon>Bacillati</taxon>
        <taxon>Bacillota</taxon>
        <taxon>Clostridia</taxon>
        <taxon>Eubacteriales</taxon>
        <taxon>Peptococcaceae</taxon>
        <taxon>Desulforamulus</taxon>
    </lineage>
</organism>
<evidence type="ECO:0000313" key="8">
    <source>
        <dbReference type="Proteomes" id="UP000009234"/>
    </source>
</evidence>
<name>F6DUW2_DESRL</name>
<evidence type="ECO:0000256" key="1">
    <source>
        <dbReference type="ARBA" id="ARBA00004370"/>
    </source>
</evidence>
<dbReference type="InterPro" id="IPR012338">
    <property type="entry name" value="Beta-lactam/transpept-like"/>
</dbReference>
<feature type="domain" description="Penicillin-binding protein dimerisation" evidence="6">
    <location>
        <begin position="56"/>
        <end position="202"/>
    </location>
</feature>
<dbReference type="SUPFAM" id="SSF56519">
    <property type="entry name" value="Penicillin binding protein dimerisation domain"/>
    <property type="match status" value="1"/>
</dbReference>
<dbReference type="PANTHER" id="PTHR30627">
    <property type="entry name" value="PEPTIDOGLYCAN D,D-TRANSPEPTIDASE"/>
    <property type="match status" value="1"/>
</dbReference>
<dbReference type="InterPro" id="IPR005311">
    <property type="entry name" value="PBP_dimer"/>
</dbReference>
<dbReference type="EMBL" id="CP002780">
    <property type="protein sequence ID" value="AEG61359.1"/>
    <property type="molecule type" value="Genomic_DNA"/>
</dbReference>
<dbReference type="GO" id="GO:0016757">
    <property type="term" value="F:glycosyltransferase activity"/>
    <property type="evidence" value="ECO:0007669"/>
    <property type="project" value="UniProtKB-KW"/>
</dbReference>
<dbReference type="KEGG" id="dru:Desru_3148"/>
<keyword evidence="4" id="KW-1133">Transmembrane helix</keyword>
<accession>F6DUW2</accession>
<dbReference type="HOGENOM" id="CLU_009289_6_3_9"/>
<evidence type="ECO:0000259" key="6">
    <source>
        <dbReference type="Pfam" id="PF03717"/>
    </source>
</evidence>
<keyword evidence="7" id="KW-0328">Glycosyltransferase</keyword>
<gene>
    <name evidence="7" type="ordered locus">Desru_3148</name>
</gene>
<evidence type="ECO:0000256" key="4">
    <source>
        <dbReference type="SAM" id="Phobius"/>
    </source>
</evidence>
<evidence type="ECO:0000259" key="5">
    <source>
        <dbReference type="Pfam" id="PF00905"/>
    </source>
</evidence>
<protein>
    <submittedName>
        <fullName evidence="7">Peptidoglycan glycosyltransferase</fullName>
        <ecNumber evidence="7">2.4.1.129</ecNumber>
    </submittedName>
</protein>
<keyword evidence="7" id="KW-0808">Transferase</keyword>
<dbReference type="OrthoDB" id="9804124at2"/>
<feature type="domain" description="Penicillin-binding protein transpeptidase" evidence="5">
    <location>
        <begin position="259"/>
        <end position="559"/>
    </location>
</feature>
<dbReference type="Pfam" id="PF00905">
    <property type="entry name" value="Transpeptidase"/>
    <property type="match status" value="1"/>
</dbReference>
<dbReference type="Proteomes" id="UP000009234">
    <property type="component" value="Chromosome"/>
</dbReference>
<reference evidence="7 8" key="2">
    <citation type="journal article" date="2012" name="Stand. Genomic Sci.">
        <title>Complete genome sequence of the sulfate-reducing firmicute Desulfotomaculum ruminis type strain (DL(T)).</title>
        <authorList>
            <person name="Spring S."/>
            <person name="Visser M."/>
            <person name="Lu M."/>
            <person name="Copeland A."/>
            <person name="Lapidus A."/>
            <person name="Lucas S."/>
            <person name="Cheng J.F."/>
            <person name="Han C."/>
            <person name="Tapia R."/>
            <person name="Goodwin L.A."/>
            <person name="Pitluck S."/>
            <person name="Ivanova N."/>
            <person name="Land M."/>
            <person name="Hauser L."/>
            <person name="Larimer F."/>
            <person name="Rohde M."/>
            <person name="Goker M."/>
            <person name="Detter J.C."/>
            <person name="Kyrpides N.C."/>
            <person name="Woyke T."/>
            <person name="Schaap P.J."/>
            <person name="Plugge C.M."/>
            <person name="Muyzer G."/>
            <person name="Kuever J."/>
            <person name="Pereira I.A."/>
            <person name="Parshina S.N."/>
            <person name="Bernier-Latmani R."/>
            <person name="Stams A.J."/>
            <person name="Klenk H.P."/>
        </authorList>
    </citation>
    <scope>NUCLEOTIDE SEQUENCE [LARGE SCALE GENOMIC DNA]</scope>
    <source>
        <strain evidence="8">ATCC 23193 / DSM 2154 / NCIB 8452 / DL</strain>
    </source>
</reference>
<evidence type="ECO:0000256" key="2">
    <source>
        <dbReference type="ARBA" id="ARBA00007171"/>
    </source>
</evidence>
<feature type="transmembrane region" description="Helical" evidence="4">
    <location>
        <begin position="12"/>
        <end position="33"/>
    </location>
</feature>
<dbReference type="eggNOG" id="COG0768">
    <property type="taxonomic scope" value="Bacteria"/>
</dbReference>
<dbReference type="SUPFAM" id="SSF56601">
    <property type="entry name" value="beta-lactamase/transpeptidase-like"/>
    <property type="match status" value="1"/>
</dbReference>
<keyword evidence="3 4" id="KW-0472">Membrane</keyword>
<comment type="similarity">
    <text evidence="2">Belongs to the transpeptidase family.</text>
</comment>
<dbReference type="InterPro" id="IPR050515">
    <property type="entry name" value="Beta-lactam/transpept"/>
</dbReference>
<comment type="subcellular location">
    <subcellularLocation>
        <location evidence="1">Membrane</location>
    </subcellularLocation>
</comment>
<dbReference type="RefSeq" id="WP_013843108.1">
    <property type="nucleotide sequence ID" value="NC_015589.1"/>
</dbReference>
<evidence type="ECO:0000256" key="3">
    <source>
        <dbReference type="ARBA" id="ARBA00023136"/>
    </source>
</evidence>
<sequence length="566" mass="62441">MHILKQKRLVHTFFFILILFGALVFHLAFIQLIHGKEYGQRALDQRTLKVSLEDTSRGNILDRQGKIALLGSHQEDRILVFPQIILHKDAVLRTLADILQQDPGEIQGYFTGSPRYLPYALTQEQVSRIRQLKITGLLVERVNFRYGTSPLAAHVIGHLGPISDQGELEHLTGLGGKPYKLTDSIGMSGLEYFYERELKAVEPADQARAHVDVYQNLIAGLGIEVKRHQETGKRDIVTTLDAEIQQIVEQVMDERIQRGAVVVMDARTGDLLAMASRPNFNPADIARSLPGERDTFLDHCTALYQPGSIFKVVVAAAALEEGLVKPSDTFVCLGDKDPLIHCWHKEGHGLITFEEAFAQSCNPAFGSLALKLGSEKIIQYARAFGLESQDIIGYPVPRDNRQNLNLIAQKYSLVNSSIGQGPVLATPVQMAAMINVIVNDGVYIEPRLVKEIRKENGEPLRYYPLGKSRKVISQETSRELKRLLGLVTSEGVGKEADIKGYGSAGKTGSAQVGSGTDKVNAWFSGFTPVDQPRYVVSVLVEEGISGGSSAAPVFREIMEKVLPPSR</sequence>
<dbReference type="Gene3D" id="3.90.1310.10">
    <property type="entry name" value="Penicillin-binding protein 2a (Domain 2)"/>
    <property type="match status" value="1"/>
</dbReference>
<proteinExistence type="inferred from homology"/>
<dbReference type="Pfam" id="PF03717">
    <property type="entry name" value="PBP_dimer"/>
    <property type="match status" value="1"/>
</dbReference>
<dbReference type="GO" id="GO:0005886">
    <property type="term" value="C:plasma membrane"/>
    <property type="evidence" value="ECO:0007669"/>
    <property type="project" value="TreeGrafter"/>
</dbReference>
<keyword evidence="8" id="KW-1185">Reference proteome</keyword>
<dbReference type="InterPro" id="IPR036138">
    <property type="entry name" value="PBP_dimer_sf"/>
</dbReference>
<evidence type="ECO:0000313" key="7">
    <source>
        <dbReference type="EMBL" id="AEG61359.1"/>
    </source>
</evidence>
<dbReference type="InterPro" id="IPR001460">
    <property type="entry name" value="PCN-bd_Tpept"/>
</dbReference>